<keyword evidence="2" id="KW-1185">Reference proteome</keyword>
<dbReference type="Proteomes" id="UP001177021">
    <property type="component" value="Unassembled WGS sequence"/>
</dbReference>
<gene>
    <name evidence="1" type="ORF">MILVUS5_LOCUS30051</name>
</gene>
<dbReference type="EMBL" id="CASHSV030000409">
    <property type="protein sequence ID" value="CAJ2664963.1"/>
    <property type="molecule type" value="Genomic_DNA"/>
</dbReference>
<reference evidence="1" key="1">
    <citation type="submission" date="2023-10" db="EMBL/GenBank/DDBJ databases">
        <authorList>
            <person name="Rodriguez Cubillos JULIANA M."/>
            <person name="De Vega J."/>
        </authorList>
    </citation>
    <scope>NUCLEOTIDE SEQUENCE</scope>
</reference>
<evidence type="ECO:0000313" key="2">
    <source>
        <dbReference type="Proteomes" id="UP001177021"/>
    </source>
</evidence>
<proteinExistence type="predicted"/>
<name>A0ACB0L6D5_TRIPR</name>
<organism evidence="1 2">
    <name type="scientific">Trifolium pratense</name>
    <name type="common">Red clover</name>
    <dbReference type="NCBI Taxonomy" id="57577"/>
    <lineage>
        <taxon>Eukaryota</taxon>
        <taxon>Viridiplantae</taxon>
        <taxon>Streptophyta</taxon>
        <taxon>Embryophyta</taxon>
        <taxon>Tracheophyta</taxon>
        <taxon>Spermatophyta</taxon>
        <taxon>Magnoliopsida</taxon>
        <taxon>eudicotyledons</taxon>
        <taxon>Gunneridae</taxon>
        <taxon>Pentapetalae</taxon>
        <taxon>rosids</taxon>
        <taxon>fabids</taxon>
        <taxon>Fabales</taxon>
        <taxon>Fabaceae</taxon>
        <taxon>Papilionoideae</taxon>
        <taxon>50 kb inversion clade</taxon>
        <taxon>NPAAA clade</taxon>
        <taxon>Hologalegina</taxon>
        <taxon>IRL clade</taxon>
        <taxon>Trifolieae</taxon>
        <taxon>Trifolium</taxon>
    </lineage>
</organism>
<comment type="caution">
    <text evidence="1">The sequence shown here is derived from an EMBL/GenBank/DDBJ whole genome shotgun (WGS) entry which is preliminary data.</text>
</comment>
<evidence type="ECO:0000313" key="1">
    <source>
        <dbReference type="EMBL" id="CAJ2664963.1"/>
    </source>
</evidence>
<accession>A0ACB0L6D5</accession>
<protein>
    <submittedName>
        <fullName evidence="1">Uncharacterized protein</fullName>
    </submittedName>
</protein>
<sequence>MDDQKIVTEEYSKPRWYSTLLMNEYFKPRYILAVVSITILWLSFIVSPILKTTSNGREFMAKYHDYLWIMLSNSFFFLHYLQFHITLKILKSEFEILIITGLAYTLILIHVFLVADYI</sequence>